<evidence type="ECO:0000256" key="2">
    <source>
        <dbReference type="SAM" id="Phobius"/>
    </source>
</evidence>
<feature type="compositionally biased region" description="Acidic residues" evidence="1">
    <location>
        <begin position="86"/>
        <end position="105"/>
    </location>
</feature>
<dbReference type="EMBL" id="CADCSY010000110">
    <property type="protein sequence ID" value="CAA9254751.1"/>
    <property type="molecule type" value="Genomic_DNA"/>
</dbReference>
<feature type="compositionally biased region" description="Basic and acidic residues" evidence="1">
    <location>
        <begin position="62"/>
        <end position="84"/>
    </location>
</feature>
<dbReference type="Pfam" id="PF13399">
    <property type="entry name" value="LytR_C"/>
    <property type="match status" value="1"/>
</dbReference>
<feature type="region of interest" description="Disordered" evidence="1">
    <location>
        <begin position="45"/>
        <end position="173"/>
    </location>
</feature>
<gene>
    <name evidence="4" type="ORF">AVDCRST_MAG20-2537</name>
</gene>
<evidence type="ECO:0000313" key="4">
    <source>
        <dbReference type="EMBL" id="CAA9254751.1"/>
    </source>
</evidence>
<dbReference type="InterPro" id="IPR027381">
    <property type="entry name" value="LytR/CpsA/Psr_C"/>
</dbReference>
<protein>
    <recommendedName>
        <fullName evidence="3">LytR/CpsA/Psr regulator C-terminal domain-containing protein</fullName>
    </recommendedName>
</protein>
<dbReference type="Gene3D" id="3.30.70.2390">
    <property type="match status" value="1"/>
</dbReference>
<accession>A0A6J4IN57</accession>
<keyword evidence="2" id="KW-1133">Transmembrane helix</keyword>
<feature type="compositionally biased region" description="Acidic residues" evidence="1">
    <location>
        <begin position="130"/>
        <end position="141"/>
    </location>
</feature>
<evidence type="ECO:0000259" key="3">
    <source>
        <dbReference type="Pfam" id="PF13399"/>
    </source>
</evidence>
<proteinExistence type="predicted"/>
<keyword evidence="2" id="KW-0812">Transmembrane</keyword>
<evidence type="ECO:0000256" key="1">
    <source>
        <dbReference type="SAM" id="MobiDB-lite"/>
    </source>
</evidence>
<sequence>MSSGERPTSGRQSGPSTGGALLRGLLLIAVAVLLGVALLGATDDAVPAVEGDGEEVTSGDLDAQRRARDADRSALADASERPADATESDDATEPDADDPDADEPDGTERDDATEAEGGAGDDTAAGNEAAEGEPGEADPEGTGDTAVASDPDEGASEGEEATEGSDARGTDEVTVLVANGSGVSGRAAEVTEEVGSVGYRTAAPSNVNDGNTVPASTVYYARGFEADAAALAETLTPRPQVAELPDPAPVSDLRGAQVLLVVGPDLATD</sequence>
<name>A0A6J4IN57_9ACTN</name>
<keyword evidence="2" id="KW-0472">Membrane</keyword>
<organism evidence="4">
    <name type="scientific">uncultured Acidimicrobiales bacterium</name>
    <dbReference type="NCBI Taxonomy" id="310071"/>
    <lineage>
        <taxon>Bacteria</taxon>
        <taxon>Bacillati</taxon>
        <taxon>Actinomycetota</taxon>
        <taxon>Acidimicrobiia</taxon>
        <taxon>Acidimicrobiales</taxon>
        <taxon>environmental samples</taxon>
    </lineage>
</organism>
<dbReference type="AlphaFoldDB" id="A0A6J4IN57"/>
<feature type="transmembrane region" description="Helical" evidence="2">
    <location>
        <begin position="20"/>
        <end position="41"/>
    </location>
</feature>
<feature type="domain" description="LytR/CpsA/Psr regulator C-terminal" evidence="3">
    <location>
        <begin position="172"/>
        <end position="265"/>
    </location>
</feature>
<feature type="compositionally biased region" description="Acidic residues" evidence="1">
    <location>
        <begin position="150"/>
        <end position="163"/>
    </location>
</feature>
<reference evidence="4" key="1">
    <citation type="submission" date="2020-02" db="EMBL/GenBank/DDBJ databases">
        <authorList>
            <person name="Meier V. D."/>
        </authorList>
    </citation>
    <scope>NUCLEOTIDE SEQUENCE</scope>
    <source>
        <strain evidence="4">AVDCRST_MAG20</strain>
    </source>
</reference>